<gene>
    <name evidence="1" type="ORF">B5P46_08255</name>
</gene>
<evidence type="ECO:0000313" key="1">
    <source>
        <dbReference type="EMBL" id="RXT28753.1"/>
    </source>
</evidence>
<accession>A0A4Q1UB06</accession>
<proteinExistence type="predicted"/>
<protein>
    <submittedName>
        <fullName evidence="1">Uncharacterized protein</fullName>
    </submittedName>
</protein>
<dbReference type="AlphaFoldDB" id="A0A4Q1UB06"/>
<comment type="caution">
    <text evidence="1">The sequence shown here is derived from an EMBL/GenBank/DDBJ whole genome shotgun (WGS) entry which is preliminary data.</text>
</comment>
<dbReference type="Proteomes" id="UP000290767">
    <property type="component" value="Unassembled WGS sequence"/>
</dbReference>
<reference evidence="1 2" key="1">
    <citation type="submission" date="2017-03" db="EMBL/GenBank/DDBJ databases">
        <authorList>
            <person name="Safronova V.I."/>
            <person name="Sazanova A.L."/>
            <person name="Chirak E.R."/>
        </authorList>
    </citation>
    <scope>NUCLEOTIDE SEQUENCE [LARGE SCALE GENOMIC DNA]</scope>
    <source>
        <strain evidence="1 2">Tri-43</strain>
    </source>
</reference>
<evidence type="ECO:0000313" key="2">
    <source>
        <dbReference type="Proteomes" id="UP000290767"/>
    </source>
</evidence>
<name>A0A4Q1UB06_RHILE</name>
<dbReference type="EMBL" id="MZMU01000003">
    <property type="protein sequence ID" value="RXT28753.1"/>
    <property type="molecule type" value="Genomic_DNA"/>
</dbReference>
<organism evidence="1 2">
    <name type="scientific">Rhizobium leguminosarum</name>
    <dbReference type="NCBI Taxonomy" id="384"/>
    <lineage>
        <taxon>Bacteria</taxon>
        <taxon>Pseudomonadati</taxon>
        <taxon>Pseudomonadota</taxon>
        <taxon>Alphaproteobacteria</taxon>
        <taxon>Hyphomicrobiales</taxon>
        <taxon>Rhizobiaceae</taxon>
        <taxon>Rhizobium/Agrobacterium group</taxon>
        <taxon>Rhizobium</taxon>
    </lineage>
</organism>
<sequence>MDSRLKAWNDGGWGRLSRIPRTPLPRVIRRGTQWVAVVIEGALVVGFDRGKGGVHCMPQESW</sequence>